<keyword evidence="11" id="KW-1185">Reference proteome</keyword>
<keyword evidence="3" id="KW-1003">Cell membrane</keyword>
<feature type="domain" description="Major facilitator superfamily (MFS) profile" evidence="9">
    <location>
        <begin position="1"/>
        <end position="394"/>
    </location>
</feature>
<feature type="transmembrane region" description="Helical" evidence="8">
    <location>
        <begin position="251"/>
        <end position="270"/>
    </location>
</feature>
<evidence type="ECO:0000259" key="9">
    <source>
        <dbReference type="PROSITE" id="PS50850"/>
    </source>
</evidence>
<dbReference type="Gene3D" id="1.20.1250.20">
    <property type="entry name" value="MFS general substrate transporter like domains"/>
    <property type="match status" value="1"/>
</dbReference>
<proteinExistence type="predicted"/>
<dbReference type="EMBL" id="FZOD01000072">
    <property type="protein sequence ID" value="SNT59155.1"/>
    <property type="molecule type" value="Genomic_DNA"/>
</dbReference>
<keyword evidence="4 8" id="KW-0812">Transmembrane</keyword>
<feature type="region of interest" description="Disordered" evidence="7">
    <location>
        <begin position="396"/>
        <end position="441"/>
    </location>
</feature>
<feature type="transmembrane region" description="Helical" evidence="8">
    <location>
        <begin position="215"/>
        <end position="239"/>
    </location>
</feature>
<evidence type="ECO:0000256" key="4">
    <source>
        <dbReference type="ARBA" id="ARBA00022692"/>
    </source>
</evidence>
<feature type="compositionally biased region" description="Polar residues" evidence="7">
    <location>
        <begin position="427"/>
        <end position="441"/>
    </location>
</feature>
<reference evidence="10 11" key="1">
    <citation type="submission" date="2017-06" db="EMBL/GenBank/DDBJ databases">
        <authorList>
            <person name="Kim H.J."/>
            <person name="Triplett B.A."/>
        </authorList>
    </citation>
    <scope>NUCLEOTIDE SEQUENCE [LARGE SCALE GENOMIC DNA]</scope>
    <source>
        <strain evidence="10 11">CGMCC 4.2132</strain>
    </source>
</reference>
<accession>A0A239NWG9</accession>
<sequence>MGRSFRWLWTASGLSNIGDGVAVVGVALIAVTLTRSPLLISLVSAAAALPWLLLTLHAGALADRYDRRRIMVMANWTRAGVLTAVTLTAWLGVLNLPVLVAGAFLIGIAEVFADTSAQSVLPMAVPRDRLASANGKLIAVQTVGNNFLGAPLAGLLIGFGAAATLGVPALLYAVAGLALLGMRGRFRVENPSTRPLRADIVDGLRYLWGHRVLRALSVFAGVLNFANAAYFAVFVLWVVGEDSRVGLSPSGYGVLAATLAFGAVAGSLLAERLARRAGQVRVLITADLANSLLLLVPVLVPTVAAIGVTAVLLGATNAASNVLLVSLRQRLVPEELLGRVHATNRLIAMGATPLGAASGGLLGAVAGLPAVFCAAAALCVVAVVVVSRPVTTRSVSAAEAAAQPTTDSTSTPILTSAPAPAPAPILTSASALTPTSDTERG</sequence>
<feature type="transmembrane region" description="Helical" evidence="8">
    <location>
        <begin position="7"/>
        <end position="32"/>
    </location>
</feature>
<evidence type="ECO:0000256" key="7">
    <source>
        <dbReference type="SAM" id="MobiDB-lite"/>
    </source>
</evidence>
<dbReference type="CDD" id="cd06173">
    <property type="entry name" value="MFS_MefA_like"/>
    <property type="match status" value="1"/>
</dbReference>
<evidence type="ECO:0000256" key="3">
    <source>
        <dbReference type="ARBA" id="ARBA00022475"/>
    </source>
</evidence>
<feature type="transmembrane region" description="Helical" evidence="8">
    <location>
        <begin position="361"/>
        <end position="386"/>
    </location>
</feature>
<keyword evidence="5 8" id="KW-1133">Transmembrane helix</keyword>
<dbReference type="PANTHER" id="PTHR23513:SF6">
    <property type="entry name" value="MAJOR FACILITATOR SUPERFAMILY ASSOCIATED DOMAIN-CONTAINING PROTEIN"/>
    <property type="match status" value="1"/>
</dbReference>
<keyword evidence="2" id="KW-0813">Transport</keyword>
<organism evidence="10 11">
    <name type="scientific">Streptosporangium subroseum</name>
    <dbReference type="NCBI Taxonomy" id="106412"/>
    <lineage>
        <taxon>Bacteria</taxon>
        <taxon>Bacillati</taxon>
        <taxon>Actinomycetota</taxon>
        <taxon>Actinomycetes</taxon>
        <taxon>Streptosporangiales</taxon>
        <taxon>Streptosporangiaceae</taxon>
        <taxon>Streptosporangium</taxon>
    </lineage>
</organism>
<evidence type="ECO:0000313" key="10">
    <source>
        <dbReference type="EMBL" id="SNT59155.1"/>
    </source>
</evidence>
<feature type="transmembrane region" description="Helical" evidence="8">
    <location>
        <begin position="291"/>
        <end position="315"/>
    </location>
</feature>
<evidence type="ECO:0000256" key="5">
    <source>
        <dbReference type="ARBA" id="ARBA00022989"/>
    </source>
</evidence>
<evidence type="ECO:0000256" key="6">
    <source>
        <dbReference type="ARBA" id="ARBA00023136"/>
    </source>
</evidence>
<dbReference type="GO" id="GO:0005886">
    <property type="term" value="C:plasma membrane"/>
    <property type="evidence" value="ECO:0007669"/>
    <property type="project" value="UniProtKB-SubCell"/>
</dbReference>
<dbReference type="Pfam" id="PF05977">
    <property type="entry name" value="MFS_3"/>
    <property type="match status" value="1"/>
</dbReference>
<evidence type="ECO:0000313" key="11">
    <source>
        <dbReference type="Proteomes" id="UP000198282"/>
    </source>
</evidence>
<dbReference type="GO" id="GO:0022857">
    <property type="term" value="F:transmembrane transporter activity"/>
    <property type="evidence" value="ECO:0007669"/>
    <property type="project" value="InterPro"/>
</dbReference>
<dbReference type="PANTHER" id="PTHR23513">
    <property type="entry name" value="INTEGRAL MEMBRANE EFFLUX PROTEIN-RELATED"/>
    <property type="match status" value="1"/>
</dbReference>
<gene>
    <name evidence="10" type="ORF">SAMN05216276_10727</name>
</gene>
<keyword evidence="6 8" id="KW-0472">Membrane</keyword>
<dbReference type="AlphaFoldDB" id="A0A239NWG9"/>
<dbReference type="InterPro" id="IPR010290">
    <property type="entry name" value="TM_effector"/>
</dbReference>
<feature type="compositionally biased region" description="Polar residues" evidence="7">
    <location>
        <begin position="403"/>
        <end position="414"/>
    </location>
</feature>
<dbReference type="PROSITE" id="PS50850">
    <property type="entry name" value="MFS"/>
    <property type="match status" value="1"/>
</dbReference>
<name>A0A239NWG9_9ACTN</name>
<protein>
    <submittedName>
        <fullName evidence="10">Predicted arabinose efflux permease, MFS family</fullName>
    </submittedName>
</protein>
<feature type="transmembrane region" description="Helical" evidence="8">
    <location>
        <begin position="152"/>
        <end position="180"/>
    </location>
</feature>
<feature type="transmembrane region" description="Helical" evidence="8">
    <location>
        <begin position="81"/>
        <end position="109"/>
    </location>
</feature>
<dbReference type="InterPro" id="IPR036259">
    <property type="entry name" value="MFS_trans_sf"/>
</dbReference>
<dbReference type="OrthoDB" id="145388at2"/>
<dbReference type="Proteomes" id="UP000198282">
    <property type="component" value="Unassembled WGS sequence"/>
</dbReference>
<evidence type="ECO:0000256" key="2">
    <source>
        <dbReference type="ARBA" id="ARBA00022448"/>
    </source>
</evidence>
<evidence type="ECO:0000256" key="8">
    <source>
        <dbReference type="SAM" id="Phobius"/>
    </source>
</evidence>
<feature type="transmembrane region" description="Helical" evidence="8">
    <location>
        <begin position="38"/>
        <end position="60"/>
    </location>
</feature>
<evidence type="ECO:0000256" key="1">
    <source>
        <dbReference type="ARBA" id="ARBA00004651"/>
    </source>
</evidence>
<dbReference type="InterPro" id="IPR020846">
    <property type="entry name" value="MFS_dom"/>
</dbReference>
<dbReference type="RefSeq" id="WP_089212689.1">
    <property type="nucleotide sequence ID" value="NZ_FZOD01000072.1"/>
</dbReference>
<comment type="subcellular location">
    <subcellularLocation>
        <location evidence="1">Cell membrane</location>
        <topology evidence="1">Multi-pass membrane protein</topology>
    </subcellularLocation>
</comment>
<dbReference type="SUPFAM" id="SSF103473">
    <property type="entry name" value="MFS general substrate transporter"/>
    <property type="match status" value="1"/>
</dbReference>